<sequence length="113" mass="13589">MKKTLLLLAALLSLPLVSQADVSIGVNVPGISLHIGDRDDRGHYWDGDRWRDPRWWSEHRVYERPREYYYGPPPRVIYYEEPRHEWRDRPHYRRMPPPPPPPPGYYYGPGPRW</sequence>
<dbReference type="Proteomes" id="UP000594967">
    <property type="component" value="Chromosome"/>
</dbReference>
<dbReference type="Pfam" id="PF10697">
    <property type="entry name" value="DUF2502"/>
    <property type="match status" value="1"/>
</dbReference>
<accession>A0A2X4VFH7</accession>
<protein>
    <submittedName>
        <fullName evidence="3">DUF2502 domain-containing protein</fullName>
    </submittedName>
    <submittedName>
        <fullName evidence="4">Protein of uncharacterized function (DUF2502)</fullName>
    </submittedName>
</protein>
<dbReference type="EMBL" id="LS483469">
    <property type="protein sequence ID" value="SQI44060.1"/>
    <property type="molecule type" value="Genomic_DNA"/>
</dbReference>
<dbReference type="InterPro" id="IPR019638">
    <property type="entry name" value="DUF2502"/>
</dbReference>
<keyword evidence="2" id="KW-0732">Signal</keyword>
<evidence type="ECO:0000313" key="6">
    <source>
        <dbReference type="Proteomes" id="UP000594967"/>
    </source>
</evidence>
<evidence type="ECO:0000313" key="4">
    <source>
        <dbReference type="EMBL" id="SQI44060.1"/>
    </source>
</evidence>
<evidence type="ECO:0000313" key="3">
    <source>
        <dbReference type="EMBL" id="QPS19786.1"/>
    </source>
</evidence>
<dbReference type="STRING" id="82996.ADP72_18225"/>
<dbReference type="Proteomes" id="UP000248897">
    <property type="component" value="Chromosome 1"/>
</dbReference>
<dbReference type="AlphaFoldDB" id="A0A2X4VFH7"/>
<feature type="region of interest" description="Disordered" evidence="1">
    <location>
        <begin position="90"/>
        <end position="113"/>
    </location>
</feature>
<proteinExistence type="predicted"/>
<reference evidence="3 6" key="2">
    <citation type="submission" date="2020-12" db="EMBL/GenBank/DDBJ databases">
        <title>FDA dAtabase for Regulatory Grade micrObial Sequences (FDA-ARGOS): Supporting development and validation of Infectious Disease Dx tests.</title>
        <authorList>
            <person name="Sproer C."/>
            <person name="Gronow S."/>
            <person name="Severitt S."/>
            <person name="Schroder I."/>
            <person name="Tallon L."/>
            <person name="Sadzewicz L."/>
            <person name="Zhao X."/>
            <person name="Boylan J."/>
            <person name="Ott S."/>
            <person name="Bowen H."/>
            <person name="Vavikolanu K."/>
            <person name="Mehta A."/>
            <person name="Aluvathingal J."/>
            <person name="Nadendla S."/>
            <person name="Lowell S."/>
            <person name="Myers T."/>
            <person name="Yan Y."/>
            <person name="Sichtig H."/>
        </authorList>
    </citation>
    <scope>NUCLEOTIDE SEQUENCE [LARGE SCALE GENOMIC DNA]</scope>
    <source>
        <strain evidence="3 6">FDAARGOS_907</strain>
    </source>
</reference>
<feature type="chain" id="PRO_5015995991" evidence="2">
    <location>
        <begin position="21"/>
        <end position="113"/>
    </location>
</feature>
<feature type="compositionally biased region" description="Pro residues" evidence="1">
    <location>
        <begin position="95"/>
        <end position="104"/>
    </location>
</feature>
<reference evidence="4 5" key="1">
    <citation type="submission" date="2018-06" db="EMBL/GenBank/DDBJ databases">
        <authorList>
            <consortium name="Pathogen Informatics"/>
            <person name="Doyle S."/>
        </authorList>
    </citation>
    <scope>NUCLEOTIDE SEQUENCE [LARGE SCALE GENOMIC DNA]</scope>
    <source>
        <strain evidence="4 5">NCTC12961</strain>
    </source>
</reference>
<keyword evidence="6" id="KW-1185">Reference proteome</keyword>
<evidence type="ECO:0000313" key="5">
    <source>
        <dbReference type="Proteomes" id="UP000248897"/>
    </source>
</evidence>
<name>A0A2X4VFH7_SERPL</name>
<dbReference type="RefSeq" id="WP_006327015.1">
    <property type="nucleotide sequence ID" value="NZ_CAMISH010000004.1"/>
</dbReference>
<feature type="signal peptide" evidence="2">
    <location>
        <begin position="1"/>
        <end position="20"/>
    </location>
</feature>
<evidence type="ECO:0000256" key="1">
    <source>
        <dbReference type="SAM" id="MobiDB-lite"/>
    </source>
</evidence>
<dbReference type="EMBL" id="CP065673">
    <property type="protein sequence ID" value="QPS19786.1"/>
    <property type="molecule type" value="Genomic_DNA"/>
</dbReference>
<organism evidence="4 5">
    <name type="scientific">Serratia plymuthica</name>
    <dbReference type="NCBI Taxonomy" id="82996"/>
    <lineage>
        <taxon>Bacteria</taxon>
        <taxon>Pseudomonadati</taxon>
        <taxon>Pseudomonadota</taxon>
        <taxon>Gammaproteobacteria</taxon>
        <taxon>Enterobacterales</taxon>
        <taxon>Yersiniaceae</taxon>
        <taxon>Serratia</taxon>
    </lineage>
</organism>
<evidence type="ECO:0000256" key="2">
    <source>
        <dbReference type="SAM" id="SignalP"/>
    </source>
</evidence>
<gene>
    <name evidence="3" type="ORF">I6G64_19735</name>
    <name evidence="4" type="ORF">NCTC12961_04228</name>
</gene>